<evidence type="ECO:0000313" key="11">
    <source>
        <dbReference type="Proteomes" id="UP001152798"/>
    </source>
</evidence>
<reference evidence="10" key="1">
    <citation type="submission" date="2022-01" db="EMBL/GenBank/DDBJ databases">
        <authorList>
            <person name="King R."/>
        </authorList>
    </citation>
    <scope>NUCLEOTIDE SEQUENCE</scope>
</reference>
<proteinExistence type="inferred from homology"/>
<dbReference type="InterPro" id="IPR012394">
    <property type="entry name" value="Aldehyde_DH_NAD(P)"/>
</dbReference>
<dbReference type="PANTHER" id="PTHR43570:SF16">
    <property type="entry name" value="ALDEHYDE DEHYDROGENASE TYPE III, ISOFORM Q"/>
    <property type="match status" value="1"/>
</dbReference>
<evidence type="ECO:0000313" key="10">
    <source>
        <dbReference type="EMBL" id="CAH1393130.1"/>
    </source>
</evidence>
<evidence type="ECO:0000256" key="5">
    <source>
        <dbReference type="PIRSR" id="PIRSR036492-1"/>
    </source>
</evidence>
<dbReference type="GO" id="GO:0005737">
    <property type="term" value="C:cytoplasm"/>
    <property type="evidence" value="ECO:0007669"/>
    <property type="project" value="TreeGrafter"/>
</dbReference>
<evidence type="ECO:0000256" key="4">
    <source>
        <dbReference type="PIRNR" id="PIRNR036492"/>
    </source>
</evidence>
<dbReference type="FunFam" id="3.40.309.10:FF:000003">
    <property type="entry name" value="Aldehyde dehydrogenase"/>
    <property type="match status" value="1"/>
</dbReference>
<keyword evidence="3" id="KW-0520">NAD</keyword>
<dbReference type="InterPro" id="IPR029510">
    <property type="entry name" value="Ald_DH_CS_GLU"/>
</dbReference>
<feature type="transmembrane region" description="Helical" evidence="8">
    <location>
        <begin position="491"/>
        <end position="512"/>
    </location>
</feature>
<dbReference type="Pfam" id="PF00171">
    <property type="entry name" value="Aldedh"/>
    <property type="match status" value="1"/>
</dbReference>
<dbReference type="Gene3D" id="3.40.309.10">
    <property type="entry name" value="Aldehyde Dehydrogenase, Chain A, domain 2"/>
    <property type="match status" value="1"/>
</dbReference>
<sequence>MLQAVTCLPSGNNHLQVTEKEDCSLVVKRARNAFQTGKTRTYQFRYNQLQQLLKLCNDHDQTFAKALQNDLKKGKFESYLFEICVVKNEIKTAMLQLKEWMSPKKVKKSLATVWDDVYIYQQPMGVVLIIGAWNYPVQLVLMPLVGAIAAGNCAVLKPSEIAPATAEALARLLPLYLDNDCFQIVCGGIPETAQLLEQKFDYILYTGSSKVGKIVREAANKHLTPVTLEMGGKSPLYIDDTVNMPLAVKRILWGKCINAGQTCIAPDYILCSKVLQVKLIKEAEKILKEWFGESPLKSPDYCRIINNSHFNRLVEMLRESQVAIGGEINESETMISPTILINVKPTDKVMQDEIFGPLLPIINVESPQEAINFINEREAPLTCYVFTKDKAVQNLFINTTSSGSVCVNETLTHFIVDTMPFGGVGNSGMGAYHGKFTFDTFTHQKSCLVKDYNPIIENLASNRYPPYSDKKLTIMELAIRHYHHHLIDTKYMLDILYFIVGISAGLLIAYLMKMV</sequence>
<dbReference type="SUPFAM" id="SSF53720">
    <property type="entry name" value="ALDH-like"/>
    <property type="match status" value="1"/>
</dbReference>
<evidence type="ECO:0000256" key="2">
    <source>
        <dbReference type="ARBA" id="ARBA00023002"/>
    </source>
</evidence>
<dbReference type="GO" id="GO:0006081">
    <property type="term" value="P:aldehyde metabolic process"/>
    <property type="evidence" value="ECO:0007669"/>
    <property type="project" value="InterPro"/>
</dbReference>
<keyword evidence="8" id="KW-1133">Transmembrane helix</keyword>
<gene>
    <name evidence="10" type="ORF">NEZAVI_LOCUS3842</name>
</gene>
<keyword evidence="2 4" id="KW-0560">Oxidoreductase</keyword>
<keyword evidence="8" id="KW-0812">Transmembrane</keyword>
<evidence type="ECO:0000256" key="1">
    <source>
        <dbReference type="ARBA" id="ARBA00009986"/>
    </source>
</evidence>
<dbReference type="Proteomes" id="UP001152798">
    <property type="component" value="Chromosome 2"/>
</dbReference>
<comment type="similarity">
    <text evidence="1 4 7">Belongs to the aldehyde dehydrogenase family.</text>
</comment>
<protein>
    <recommendedName>
        <fullName evidence="4">Aldehyde dehydrogenase</fullName>
    </recommendedName>
</protein>
<keyword evidence="11" id="KW-1185">Reference proteome</keyword>
<dbReference type="PROSITE" id="PS00687">
    <property type="entry name" value="ALDEHYDE_DEHYDR_GLU"/>
    <property type="match status" value="1"/>
</dbReference>
<dbReference type="OrthoDB" id="440325at2759"/>
<evidence type="ECO:0000256" key="8">
    <source>
        <dbReference type="SAM" id="Phobius"/>
    </source>
</evidence>
<feature type="active site" evidence="5 6">
    <location>
        <position position="229"/>
    </location>
</feature>
<evidence type="ECO:0000256" key="6">
    <source>
        <dbReference type="PROSITE-ProRule" id="PRU10007"/>
    </source>
</evidence>
<dbReference type="GO" id="GO:0004029">
    <property type="term" value="F:aldehyde dehydrogenase (NAD+) activity"/>
    <property type="evidence" value="ECO:0007669"/>
    <property type="project" value="TreeGrafter"/>
</dbReference>
<name>A0A9P0EAX1_NEZVI</name>
<dbReference type="AlphaFoldDB" id="A0A9P0EAX1"/>
<evidence type="ECO:0000256" key="7">
    <source>
        <dbReference type="RuleBase" id="RU003345"/>
    </source>
</evidence>
<dbReference type="PANTHER" id="PTHR43570">
    <property type="entry name" value="ALDEHYDE DEHYDROGENASE"/>
    <property type="match status" value="1"/>
</dbReference>
<feature type="active site" evidence="5">
    <location>
        <position position="263"/>
    </location>
</feature>
<dbReference type="FunFam" id="3.40.605.10:FF:000004">
    <property type="entry name" value="Aldehyde dehydrogenase"/>
    <property type="match status" value="1"/>
</dbReference>
<organism evidence="10 11">
    <name type="scientific">Nezara viridula</name>
    <name type="common">Southern green stink bug</name>
    <name type="synonym">Cimex viridulus</name>
    <dbReference type="NCBI Taxonomy" id="85310"/>
    <lineage>
        <taxon>Eukaryota</taxon>
        <taxon>Metazoa</taxon>
        <taxon>Ecdysozoa</taxon>
        <taxon>Arthropoda</taxon>
        <taxon>Hexapoda</taxon>
        <taxon>Insecta</taxon>
        <taxon>Pterygota</taxon>
        <taxon>Neoptera</taxon>
        <taxon>Paraneoptera</taxon>
        <taxon>Hemiptera</taxon>
        <taxon>Heteroptera</taxon>
        <taxon>Panheteroptera</taxon>
        <taxon>Pentatomomorpha</taxon>
        <taxon>Pentatomoidea</taxon>
        <taxon>Pentatomidae</taxon>
        <taxon>Pentatominae</taxon>
        <taxon>Nezara</taxon>
    </lineage>
</organism>
<evidence type="ECO:0000259" key="9">
    <source>
        <dbReference type="Pfam" id="PF00171"/>
    </source>
</evidence>
<keyword evidence="8" id="KW-0472">Membrane</keyword>
<dbReference type="InterPro" id="IPR016163">
    <property type="entry name" value="Ald_DH_C"/>
</dbReference>
<dbReference type="InterPro" id="IPR016161">
    <property type="entry name" value="Ald_DH/histidinol_DH"/>
</dbReference>
<dbReference type="Gene3D" id="3.40.605.10">
    <property type="entry name" value="Aldehyde Dehydrogenase, Chain A, domain 1"/>
    <property type="match status" value="1"/>
</dbReference>
<accession>A0A9P0EAX1</accession>
<dbReference type="EMBL" id="OV725078">
    <property type="protein sequence ID" value="CAH1393130.1"/>
    <property type="molecule type" value="Genomic_DNA"/>
</dbReference>
<evidence type="ECO:0000256" key="3">
    <source>
        <dbReference type="ARBA" id="ARBA00023027"/>
    </source>
</evidence>
<dbReference type="PIRSF" id="PIRSF036492">
    <property type="entry name" value="ALDH"/>
    <property type="match status" value="1"/>
</dbReference>
<dbReference type="InterPro" id="IPR016162">
    <property type="entry name" value="Ald_DH_N"/>
</dbReference>
<dbReference type="InterPro" id="IPR015590">
    <property type="entry name" value="Aldehyde_DH_dom"/>
</dbReference>
<feature type="domain" description="Aldehyde dehydrogenase" evidence="9">
    <location>
        <begin position="16"/>
        <end position="446"/>
    </location>
</feature>